<dbReference type="RefSeq" id="WP_213042327.1">
    <property type="nucleotide sequence ID" value="NZ_CAJNBJ010000016.1"/>
</dbReference>
<feature type="region of interest" description="Disordered" evidence="3">
    <location>
        <begin position="322"/>
        <end position="344"/>
    </location>
</feature>
<dbReference type="Proteomes" id="UP000675880">
    <property type="component" value="Unassembled WGS sequence"/>
</dbReference>
<reference evidence="5 6" key="1">
    <citation type="submission" date="2021-02" db="EMBL/GenBank/DDBJ databases">
        <authorList>
            <person name="Han P."/>
        </authorList>
    </citation>
    <scope>NUCLEOTIDE SEQUENCE [LARGE SCALE GENOMIC DNA]</scope>
    <source>
        <strain evidence="5">Candidatus Nitrospira sp. ZN2</strain>
    </source>
</reference>
<keyword evidence="2" id="KW-0963">Cytoplasm</keyword>
<dbReference type="SMART" id="SM00271">
    <property type="entry name" value="DnaJ"/>
    <property type="match status" value="1"/>
</dbReference>
<evidence type="ECO:0000259" key="4">
    <source>
        <dbReference type="PROSITE" id="PS50076"/>
    </source>
</evidence>
<keyword evidence="2" id="KW-0677">Repeat</keyword>
<proteinExistence type="inferred from homology"/>
<feature type="binding site" evidence="2">
    <location>
        <position position="163"/>
    </location>
    <ligand>
        <name>Zn(2+)</name>
        <dbReference type="ChEBI" id="CHEBI:29105"/>
        <label>1</label>
    </ligand>
</feature>
<comment type="domain">
    <text evidence="2">The J domain is necessary and sufficient to stimulate DnaK ATPase activity. Zinc center 1 plays an important role in the autonomous, DnaK-independent chaperone activity of DnaJ. Zinc center 2 is essential for interaction with DnaK and for DnaJ activity.</text>
</comment>
<keyword evidence="2" id="KW-0862">Zinc</keyword>
<organism evidence="5 6">
    <name type="scientific">Nitrospira defluvii</name>
    <dbReference type="NCBI Taxonomy" id="330214"/>
    <lineage>
        <taxon>Bacteria</taxon>
        <taxon>Pseudomonadati</taxon>
        <taxon>Nitrospirota</taxon>
        <taxon>Nitrospiria</taxon>
        <taxon>Nitrospirales</taxon>
        <taxon>Nitrospiraceae</taxon>
        <taxon>Nitrospira</taxon>
    </lineage>
</organism>
<evidence type="ECO:0000313" key="6">
    <source>
        <dbReference type="Proteomes" id="UP000675880"/>
    </source>
</evidence>
<feature type="domain" description="J" evidence="4">
    <location>
        <begin position="7"/>
        <end position="74"/>
    </location>
</feature>
<comment type="subcellular location">
    <subcellularLocation>
        <location evidence="2">Cytoplasm</location>
    </subcellularLocation>
</comment>
<comment type="caution">
    <text evidence="2">Lacks conserved residue(s) required for the propagation of feature annotation.</text>
</comment>
<keyword evidence="2" id="KW-0479">Metal-binding</keyword>
<keyword evidence="2" id="KW-0235">DNA replication</keyword>
<dbReference type="Pfam" id="PF00226">
    <property type="entry name" value="DnaJ"/>
    <property type="match status" value="1"/>
</dbReference>
<comment type="caution">
    <text evidence="5">The sequence shown here is derived from an EMBL/GenBank/DDBJ whole genome shotgun (WGS) entry which is preliminary data.</text>
</comment>
<dbReference type="CDD" id="cd10747">
    <property type="entry name" value="DnaJ_C"/>
    <property type="match status" value="1"/>
</dbReference>
<dbReference type="PROSITE" id="PS00636">
    <property type="entry name" value="DNAJ_1"/>
    <property type="match status" value="1"/>
</dbReference>
<dbReference type="InterPro" id="IPR001623">
    <property type="entry name" value="DnaJ_domain"/>
</dbReference>
<evidence type="ECO:0000256" key="3">
    <source>
        <dbReference type="SAM" id="MobiDB-lite"/>
    </source>
</evidence>
<dbReference type="Gene3D" id="1.10.287.110">
    <property type="entry name" value="DnaJ domain"/>
    <property type="match status" value="1"/>
</dbReference>
<name>A0ABM8RFC8_9BACT</name>
<comment type="function">
    <text evidence="2">Participates actively in the response to hyperosmotic and heat shock by preventing the aggregation of stress-denatured proteins and by disaggregating proteins, also in an autonomous, DnaK-independent fashion. Unfolded proteins bind initially to DnaJ; upon interaction with the DnaJ-bound protein, DnaK hydrolyzes its bound ATP, resulting in the formation of a stable complex. GrpE releases ADP from DnaK; ATP binding to DnaK triggers the release of the substrate protein, thus completing the reaction cycle. Several rounds of ATP-dependent interactions between DnaJ, DnaK and GrpE are required for fully efficient folding. Also involved, together with DnaK and GrpE, in the DNA replication of plasmids through activation of initiation proteins.</text>
</comment>
<accession>A0ABM8RFC8</accession>
<dbReference type="InterPro" id="IPR018253">
    <property type="entry name" value="DnaJ_domain_CS"/>
</dbReference>
<dbReference type="SUPFAM" id="SSF46565">
    <property type="entry name" value="Chaperone J-domain"/>
    <property type="match status" value="1"/>
</dbReference>
<dbReference type="PROSITE" id="PS50076">
    <property type="entry name" value="DNAJ_2"/>
    <property type="match status" value="1"/>
</dbReference>
<keyword evidence="1 2" id="KW-0143">Chaperone</keyword>
<comment type="similarity">
    <text evidence="2">Belongs to the DnaJ family.</text>
</comment>
<dbReference type="SUPFAM" id="SSF49493">
    <property type="entry name" value="HSP40/DnaJ peptide-binding domain"/>
    <property type="match status" value="2"/>
</dbReference>
<dbReference type="InterPro" id="IPR002939">
    <property type="entry name" value="DnaJ_C"/>
</dbReference>
<sequence>MATAQRGYYEILGIPRDASADDIKKAFRRRAREIHPDLHTGVKKTEMEKKFKELNEAHEVLSDPDKRKKYDQYGQNWEQAEAYEKARQQAGAQAGRGGSAGGFSGDFGDIFETFFGGRGRGGGGGTAGFAVDGEDLETDVHLSIRDVLTGVTRRIDLTERVTCKACGGSAIVRGRPCVVCGGAGTQAEKRTIEVRIPAGVENETRVRIAGKGQPGVNGGRPGDLYLRVHVQTSGIFRQKGSDIQVTLPVWPWEAALGAEVMAPTLTEPVKVKIPPGSKADSKLRLKGKGLPTATGEPGDLFLKLKIIMPAAVSDEERALYEQLSRSRHSDPRADILAASRRSSS</sequence>
<dbReference type="InterPro" id="IPR036869">
    <property type="entry name" value="J_dom_sf"/>
</dbReference>
<dbReference type="PANTHER" id="PTHR43096:SF52">
    <property type="entry name" value="DNAJ HOMOLOG 1, MITOCHONDRIAL-RELATED"/>
    <property type="match status" value="1"/>
</dbReference>
<feature type="binding site" evidence="2">
    <location>
        <position position="180"/>
    </location>
    <ligand>
        <name>Zn(2+)</name>
        <dbReference type="ChEBI" id="CHEBI:29105"/>
        <label>1</label>
    </ligand>
</feature>
<evidence type="ECO:0000256" key="1">
    <source>
        <dbReference type="ARBA" id="ARBA00023186"/>
    </source>
</evidence>
<feature type="binding site" evidence="2">
    <location>
        <position position="166"/>
    </location>
    <ligand>
        <name>Zn(2+)</name>
        <dbReference type="ChEBI" id="CHEBI:29105"/>
        <label>1</label>
    </ligand>
</feature>
<dbReference type="CDD" id="cd06257">
    <property type="entry name" value="DnaJ"/>
    <property type="match status" value="1"/>
</dbReference>
<keyword evidence="2" id="KW-0346">Stress response</keyword>
<dbReference type="Pfam" id="PF01556">
    <property type="entry name" value="DnaJ_C"/>
    <property type="match status" value="1"/>
</dbReference>
<dbReference type="Gene3D" id="2.60.260.20">
    <property type="entry name" value="Urease metallochaperone UreE, N-terminal domain"/>
    <property type="match status" value="2"/>
</dbReference>
<feature type="binding site" evidence="2">
    <location>
        <position position="177"/>
    </location>
    <ligand>
        <name>Zn(2+)</name>
        <dbReference type="ChEBI" id="CHEBI:29105"/>
        <label>1</label>
    </ligand>
</feature>
<keyword evidence="6" id="KW-1185">Reference proteome</keyword>
<gene>
    <name evidence="2 5" type="primary">dnaJ</name>
    <name evidence="5" type="ORF">NSPZN2_30122</name>
</gene>
<dbReference type="EMBL" id="CAJNBJ010000016">
    <property type="protein sequence ID" value="CAE6749983.1"/>
    <property type="molecule type" value="Genomic_DNA"/>
</dbReference>
<dbReference type="HAMAP" id="MF_01152">
    <property type="entry name" value="DnaJ"/>
    <property type="match status" value="1"/>
</dbReference>
<dbReference type="PRINTS" id="PR00625">
    <property type="entry name" value="JDOMAIN"/>
</dbReference>
<dbReference type="PANTHER" id="PTHR43096">
    <property type="entry name" value="DNAJ HOMOLOG 1, MITOCHONDRIAL-RELATED"/>
    <property type="match status" value="1"/>
</dbReference>
<protein>
    <recommendedName>
        <fullName evidence="2">Chaperone protein DnaJ</fullName>
    </recommendedName>
</protein>
<evidence type="ECO:0000313" key="5">
    <source>
        <dbReference type="EMBL" id="CAE6749983.1"/>
    </source>
</evidence>
<comment type="cofactor">
    <cofactor evidence="2">
        <name>Zn(2+)</name>
        <dbReference type="ChEBI" id="CHEBI:29105"/>
    </cofactor>
    <text evidence="2">Binds 2 Zn(2+) ions per monomer.</text>
</comment>
<dbReference type="InterPro" id="IPR012724">
    <property type="entry name" value="DnaJ"/>
</dbReference>
<evidence type="ECO:0000256" key="2">
    <source>
        <dbReference type="HAMAP-Rule" id="MF_01152"/>
    </source>
</evidence>
<comment type="subunit">
    <text evidence="2">Homodimer.</text>
</comment>
<dbReference type="InterPro" id="IPR008971">
    <property type="entry name" value="HSP40/DnaJ_pept-bd"/>
</dbReference>